<dbReference type="OrthoDB" id="5965730at2759"/>
<dbReference type="FunFam" id="3.30.830.10:FF:000009">
    <property type="entry name" value="Presequence protease, mitochondrial"/>
    <property type="match status" value="1"/>
</dbReference>
<feature type="domain" description="Peptidase M16C associated" evidence="13">
    <location>
        <begin position="480"/>
        <end position="702"/>
    </location>
</feature>
<dbReference type="SUPFAM" id="SSF51004">
    <property type="entry name" value="C-terminal (heme d1) domain of cytochrome cd1-nitrite reductase"/>
    <property type="match status" value="1"/>
</dbReference>
<dbReference type="SMART" id="SM01264">
    <property type="entry name" value="M16C_associated"/>
    <property type="match status" value="1"/>
</dbReference>
<feature type="region of interest" description="Disordered" evidence="12">
    <location>
        <begin position="960"/>
        <end position="981"/>
    </location>
</feature>
<dbReference type="STRING" id="46731.A0A3M6TC30"/>
<keyword evidence="6" id="KW-0732">Signal</keyword>
<dbReference type="Proteomes" id="UP000275408">
    <property type="component" value="Unassembled WGS sequence"/>
</dbReference>
<evidence type="ECO:0000256" key="11">
    <source>
        <dbReference type="ARBA" id="ARBA00023128"/>
    </source>
</evidence>
<evidence type="ECO:0000256" key="3">
    <source>
        <dbReference type="ARBA" id="ARBA00007575"/>
    </source>
</evidence>
<evidence type="ECO:0000256" key="5">
    <source>
        <dbReference type="ARBA" id="ARBA00022723"/>
    </source>
</evidence>
<dbReference type="InterPro" id="IPR011765">
    <property type="entry name" value="Pept_M16_N"/>
</dbReference>
<dbReference type="Pfam" id="PF22516">
    <property type="entry name" value="PreP_C"/>
    <property type="match status" value="1"/>
</dbReference>
<dbReference type="InterPro" id="IPR011048">
    <property type="entry name" value="Haem_d1_sf"/>
</dbReference>
<reference evidence="14 15" key="1">
    <citation type="journal article" date="2018" name="Sci. Rep.">
        <title>Comparative analysis of the Pocillopora damicornis genome highlights role of immune system in coral evolution.</title>
        <authorList>
            <person name="Cunning R."/>
            <person name="Bay R.A."/>
            <person name="Gillette P."/>
            <person name="Baker A.C."/>
            <person name="Traylor-Knowles N."/>
        </authorList>
    </citation>
    <scope>NUCLEOTIDE SEQUENCE [LARGE SCALE GENOMIC DNA]</scope>
    <source>
        <strain evidence="14">RSMAS</strain>
        <tissue evidence="14">Whole animal</tissue>
    </source>
</reference>
<dbReference type="Pfam" id="PF03736">
    <property type="entry name" value="EPTP"/>
    <property type="match status" value="7"/>
</dbReference>
<dbReference type="GO" id="GO:0046872">
    <property type="term" value="F:metal ion binding"/>
    <property type="evidence" value="ECO:0007669"/>
    <property type="project" value="UniProtKB-KW"/>
</dbReference>
<comment type="cofactor">
    <cofactor evidence="1">
        <name>Zn(2+)</name>
        <dbReference type="ChEBI" id="CHEBI:29105"/>
    </cofactor>
</comment>
<keyword evidence="10" id="KW-0482">Metalloprotease</keyword>
<dbReference type="GO" id="GO:0016485">
    <property type="term" value="P:protein processing"/>
    <property type="evidence" value="ECO:0007669"/>
    <property type="project" value="TreeGrafter"/>
</dbReference>
<proteinExistence type="inferred from homology"/>
<dbReference type="GO" id="GO:0005759">
    <property type="term" value="C:mitochondrial matrix"/>
    <property type="evidence" value="ECO:0007669"/>
    <property type="project" value="TreeGrafter"/>
</dbReference>
<name>A0A3M6TC30_POCDA</name>
<dbReference type="PANTHER" id="PTHR43016">
    <property type="entry name" value="PRESEQUENCE PROTEASE"/>
    <property type="match status" value="1"/>
</dbReference>
<comment type="subcellular location">
    <subcellularLocation>
        <location evidence="2">Mitochondrion</location>
    </subcellularLocation>
</comment>
<dbReference type="InterPro" id="IPR009039">
    <property type="entry name" value="EAR"/>
</dbReference>
<feature type="compositionally biased region" description="Basic and acidic residues" evidence="12">
    <location>
        <begin position="960"/>
        <end position="969"/>
    </location>
</feature>
<evidence type="ECO:0000259" key="13">
    <source>
        <dbReference type="SMART" id="SM01264"/>
    </source>
</evidence>
<dbReference type="SUPFAM" id="SSF63411">
    <property type="entry name" value="LuxS/MPP-like metallohydrolase"/>
    <property type="match status" value="4"/>
</dbReference>
<evidence type="ECO:0000256" key="7">
    <source>
        <dbReference type="ARBA" id="ARBA00022737"/>
    </source>
</evidence>
<keyword evidence="11" id="KW-0496">Mitochondrion</keyword>
<evidence type="ECO:0000313" key="15">
    <source>
        <dbReference type="Proteomes" id="UP000275408"/>
    </source>
</evidence>
<keyword evidence="7" id="KW-0677">Repeat</keyword>
<keyword evidence="9" id="KW-0862">Zinc</keyword>
<dbReference type="FunFam" id="3.30.830.10:FF:000013">
    <property type="entry name" value="Mitochondrial presequence protease"/>
    <property type="match status" value="1"/>
</dbReference>
<comment type="similarity">
    <text evidence="3">Belongs to the peptidase M16 family. PreP subfamily.</text>
</comment>
<evidence type="ECO:0000256" key="10">
    <source>
        <dbReference type="ARBA" id="ARBA00023049"/>
    </source>
</evidence>
<evidence type="ECO:0000313" key="14">
    <source>
        <dbReference type="EMBL" id="RMX38920.1"/>
    </source>
</evidence>
<dbReference type="Pfam" id="PF00675">
    <property type="entry name" value="Peptidase_M16"/>
    <property type="match status" value="1"/>
</dbReference>
<evidence type="ECO:0000256" key="1">
    <source>
        <dbReference type="ARBA" id="ARBA00001947"/>
    </source>
</evidence>
<accession>A0A3M6TC30</accession>
<dbReference type="Gene3D" id="3.30.830.10">
    <property type="entry name" value="Metalloenzyme, LuxS/M16 peptidase-like"/>
    <property type="match status" value="4"/>
</dbReference>
<dbReference type="PROSITE" id="PS50912">
    <property type="entry name" value="EAR"/>
    <property type="match status" value="7"/>
</dbReference>
<dbReference type="InterPro" id="IPR011249">
    <property type="entry name" value="Metalloenz_LuxS/M16"/>
</dbReference>
<comment type="caution">
    <text evidence="14">The sequence shown here is derived from an EMBL/GenBank/DDBJ whole genome shotgun (WGS) entry which is preliminary data.</text>
</comment>
<dbReference type="EMBL" id="RCHS01003914">
    <property type="protein sequence ID" value="RMX38920.1"/>
    <property type="molecule type" value="Genomic_DNA"/>
</dbReference>
<protein>
    <recommendedName>
        <fullName evidence="13">Peptidase M16C associated domain-containing protein</fullName>
    </recommendedName>
</protein>
<dbReference type="InterPro" id="IPR005492">
    <property type="entry name" value="EPTP"/>
</dbReference>
<dbReference type="GO" id="GO:0004222">
    <property type="term" value="F:metalloendopeptidase activity"/>
    <property type="evidence" value="ECO:0007669"/>
    <property type="project" value="TreeGrafter"/>
</dbReference>
<dbReference type="Pfam" id="PF05193">
    <property type="entry name" value="Peptidase_M16_C"/>
    <property type="match status" value="1"/>
</dbReference>
<evidence type="ECO:0000256" key="12">
    <source>
        <dbReference type="SAM" id="MobiDB-lite"/>
    </source>
</evidence>
<keyword evidence="8" id="KW-0378">Hydrolase</keyword>
<keyword evidence="15" id="KW-1185">Reference proteome</keyword>
<dbReference type="PANTHER" id="PTHR43016:SF13">
    <property type="entry name" value="PRESEQUENCE PROTEASE, MITOCHONDRIAL"/>
    <property type="match status" value="1"/>
</dbReference>
<sequence length="1368" mass="154684">MWRANRHLLPPQWNKLSRQCKWSAVKRGLCALKEESKKCNSLEAAGQLKPGDRIHGYTVNKVVPVPELFLVSVQLTHNNTGAQHLHIARDDANNVFGVAFRTTPMDSTGVSHILEHTALCGSQSYPVRDPFFKMLNRSLSTFMNAFTASDFTMYPFSTQNPKDFENLLSVYLDAAFFPQLREQDFRSSTPESLFVHHAQSNLLPSHTYSNNSGGDPLCIPDLTWQQLKDFHASHYHPSNSRFYTYGDLPIEKNLENIETKVLRHFDKISVTTDIPHEPRWLKPREKHVTCPVDPMAANPDKQTTVGLHYLTGRTTDAFDNFSMVILSSLLMSGPNSPFYNSLITPNIGSDYSPGAGFDNGTRDASFSIGLQGIKKDDYAMVVEQIHKTFDQVIEEGFPSERVEAALHRVELATKHQSSNFGLGLITGIMSAWNHGADPSEYLLINDHVQLFKEKLANGPFLQEKVKECFKDNPHCLTLVMNPDPEYEAELNKKEKEKLQSKVSCLSEDDKRNIYQKDIDSEVKPVKLEHYISAGVPVQYCEQPTNGITYFRAISSITDIPEDLRQYLPLFCFILTKMGAGNLSYRELSQLIEMRTGGMGLSTHVSSHHSDMKAFEQGLSFSSHCLDKNLPHMFYLWGEIFSRPTLNDLERLRTLINMLASDLAMSVAHSGHLYAMALASSFLSPAAHLSEQFSGLSQIVKAIFRVPRVVDADRVVFTSRCAVNTTAQERQAVENALEGFCDSLSSSLFEESSHVQHPDYTPSAVKTHYEVPLPVNYISRCLPTVPYTHEDHPKLRILAKLLSAKFLHREIREKGGAYGSGAKMGGGIFSFYSYRDPNFEGTLSAFEDSIQWALEGKFTDQDIEEAKLSVFAEVDKPVSPSNRGMLYFTQGVTDEMRQANRDRLFNVTRDDVIHVARTYLASSDVPNAVAVLGPGNNLTANDSSWIYLMYEFDFRRRDGLSGRDGVKGDQGDQGTTGQKGEPGVCDVQELEAIKSKLEKLTQELGTLRNQSKQLTRPDKETKCRQGLHFFEKFKEIPTTGVSDVKSFWIGNDQFLVFASYYGDNAGHEAESLVFEIKNGQFIKNQTLAARGGYYIEHFMIDKEHYMAIANREDSVTGWKLNSIIYKWSRHRFEVFQMFPTNGGSGFKFFTIDGDHYLAVAEFHDRSTYSVDSSLYKWKRGRFEKYQNFPTHGGVACDSIVIANDTYLVFANQRSPQGNHDAESTVYKWSGGHFLKFQTMKARGSFSTKFFQVGDHVFLGFASSRSTKSPLFKWDGSKFTLFQDIPTRFAMELCLFEVNGDVFLAVANYNEGKSFVYKASGAQFTHYQDLETQGARGVHAFVHEGEKYLVFANYWKNKKYNIDSFVYKFV</sequence>
<organism evidence="14 15">
    <name type="scientific">Pocillopora damicornis</name>
    <name type="common">Cauliflower coral</name>
    <name type="synonym">Millepora damicornis</name>
    <dbReference type="NCBI Taxonomy" id="46731"/>
    <lineage>
        <taxon>Eukaryota</taxon>
        <taxon>Metazoa</taxon>
        <taxon>Cnidaria</taxon>
        <taxon>Anthozoa</taxon>
        <taxon>Hexacorallia</taxon>
        <taxon>Scleractinia</taxon>
        <taxon>Astrocoeniina</taxon>
        <taxon>Pocilloporidae</taxon>
        <taxon>Pocillopora</taxon>
    </lineage>
</organism>
<dbReference type="InterPro" id="IPR055130">
    <property type="entry name" value="PreP_C"/>
</dbReference>
<keyword evidence="4" id="KW-0645">Protease</keyword>
<gene>
    <name evidence="14" type="ORF">pdam_00018913</name>
</gene>
<evidence type="ECO:0000256" key="2">
    <source>
        <dbReference type="ARBA" id="ARBA00004173"/>
    </source>
</evidence>
<evidence type="ECO:0000256" key="9">
    <source>
        <dbReference type="ARBA" id="ARBA00022833"/>
    </source>
</evidence>
<dbReference type="InterPro" id="IPR013578">
    <property type="entry name" value="Peptidase_M16C_assoc"/>
</dbReference>
<evidence type="ECO:0000256" key="4">
    <source>
        <dbReference type="ARBA" id="ARBA00022670"/>
    </source>
</evidence>
<keyword evidence="5" id="KW-0479">Metal-binding</keyword>
<dbReference type="Pfam" id="PF08367">
    <property type="entry name" value="M16C_assoc"/>
    <property type="match status" value="1"/>
</dbReference>
<dbReference type="InterPro" id="IPR007863">
    <property type="entry name" value="Peptidase_M16_C"/>
</dbReference>
<evidence type="ECO:0000256" key="6">
    <source>
        <dbReference type="ARBA" id="ARBA00022729"/>
    </source>
</evidence>
<evidence type="ECO:0000256" key="8">
    <source>
        <dbReference type="ARBA" id="ARBA00022801"/>
    </source>
</evidence>